<dbReference type="Pfam" id="PF17892">
    <property type="entry name" value="Cadherin_5"/>
    <property type="match status" value="1"/>
</dbReference>
<dbReference type="Pfam" id="PF18883">
    <property type="entry name" value="AC_1"/>
    <property type="match status" value="1"/>
</dbReference>
<dbReference type="Gene3D" id="2.160.20.20">
    <property type="match status" value="1"/>
</dbReference>
<dbReference type="EMBL" id="FPKX01000047">
    <property type="protein sequence ID" value="SFZ98349.1"/>
    <property type="molecule type" value="Genomic_DNA"/>
</dbReference>
<dbReference type="InterPro" id="IPR041690">
    <property type="entry name" value="Cadherin_5"/>
</dbReference>
<dbReference type="InterPro" id="IPR011050">
    <property type="entry name" value="Pectin_lyase_fold/virulence"/>
</dbReference>
<dbReference type="AlphaFoldDB" id="A0A1W1EE65"/>
<dbReference type="Gene3D" id="2.60.40.3440">
    <property type="match status" value="1"/>
</dbReference>
<dbReference type="InterPro" id="IPR012332">
    <property type="entry name" value="Autotransporter_pectin_lyase_C"/>
</dbReference>
<sequence>MNISKKIFLNFIYFILFFYSSLYAACTPSGTTGKDDIHCSGELNSIFEVKALGDDDNVTLENVSGRAAYWLDESLGGNSATDGNDTFIAENSSFYWVLGFGGNDTFKVYDSNFSNLYGDTNPGHGVSQRGDDTIYVENSISNGWILGGNDSDTITIKNSKVSFVASGYSINYIDTWGKDYTPFDGNDTVILDNVDFNETNYYAYYANLPGEIGTGKGDDLIVFKNGGNAYGVSAGHGNDQIIVEDYMTFNDCNYTNERGKMTYCGIYGDEPYESEANASTIALHGDDEIVIKAGDLSGIVVEAGDGSDNVVISDGVLLLDTNISGGDDRSIVDGFVDVLSFDGWKGNLNAYNLTNFETIVFDNGSDITFLDNTLATGFETGADVASNLPYGLVLKNDSSWKIGDNFTLDGNLYNSAVVNMNYDGNEPNSTLVIKNDYSGDDGVISMDTVLNDASSSLSDKIVIEGNSTGRTILKITNINGLGGQTPTGDNEGILVVEVHGTSANDAFELEFPNPYAGEYEYELVQGSNGNWYLQSYKIAPVPPADNIVALNSSLTVNSYDSYSSNLPAVGRGTTCFGPFSYSLLEDVKHGSLVLDESNGEYSYTPNANYNGADSFSYKITSNNCSVSSNRATLSISVLCATSQSSDGGDIFGKISVLLMMFMTTFIGLFFIKKEKVL</sequence>
<feature type="domain" description="Autochaperone" evidence="3">
    <location>
        <begin position="414"/>
        <end position="523"/>
    </location>
</feature>
<dbReference type="SUPFAM" id="SSF51126">
    <property type="entry name" value="Pectin lyase-like"/>
    <property type="match status" value="1"/>
</dbReference>
<protein>
    <submittedName>
        <fullName evidence="4">Autotransporter</fullName>
    </submittedName>
</protein>
<name>A0A1W1EE65_9ZZZZ</name>
<feature type="domain" description="Cadherin-like" evidence="2">
    <location>
        <begin position="585"/>
        <end position="635"/>
    </location>
</feature>
<keyword evidence="1" id="KW-1133">Transmembrane helix</keyword>
<gene>
    <name evidence="4" type="ORF">MNB_SV-5-7</name>
</gene>
<keyword evidence="1" id="KW-0812">Transmembrane</keyword>
<proteinExistence type="predicted"/>
<organism evidence="4">
    <name type="scientific">hydrothermal vent metagenome</name>
    <dbReference type="NCBI Taxonomy" id="652676"/>
    <lineage>
        <taxon>unclassified sequences</taxon>
        <taxon>metagenomes</taxon>
        <taxon>ecological metagenomes</taxon>
    </lineage>
</organism>
<keyword evidence="1" id="KW-0472">Membrane</keyword>
<accession>A0A1W1EE65</accession>
<feature type="transmembrane region" description="Helical" evidence="1">
    <location>
        <begin position="7"/>
        <end position="25"/>
    </location>
</feature>
<feature type="transmembrane region" description="Helical" evidence="1">
    <location>
        <begin position="650"/>
        <end position="671"/>
    </location>
</feature>
<dbReference type="CDD" id="cd01344">
    <property type="entry name" value="PL2_Passenger_AT"/>
    <property type="match status" value="1"/>
</dbReference>
<evidence type="ECO:0000313" key="4">
    <source>
        <dbReference type="EMBL" id="SFZ98349.1"/>
    </source>
</evidence>
<evidence type="ECO:0000259" key="2">
    <source>
        <dbReference type="Pfam" id="PF17892"/>
    </source>
</evidence>
<reference evidence="4" key="1">
    <citation type="submission" date="2016-10" db="EMBL/GenBank/DDBJ databases">
        <authorList>
            <person name="de Groot N.N."/>
        </authorList>
    </citation>
    <scope>NUCLEOTIDE SEQUENCE</scope>
</reference>
<evidence type="ECO:0000256" key="1">
    <source>
        <dbReference type="SAM" id="Phobius"/>
    </source>
</evidence>
<dbReference type="InterPro" id="IPR043990">
    <property type="entry name" value="AC_1"/>
</dbReference>
<evidence type="ECO:0000259" key="3">
    <source>
        <dbReference type="Pfam" id="PF18883"/>
    </source>
</evidence>